<dbReference type="InterPro" id="IPR058544">
    <property type="entry name" value="ETR1_N"/>
</dbReference>
<evidence type="ECO:0000256" key="7">
    <source>
        <dbReference type="ARBA" id="ARBA00074306"/>
    </source>
</evidence>
<keyword evidence="5" id="KW-0808">Transferase</keyword>
<keyword evidence="9" id="KW-0812">Transmembrane</keyword>
<sequence length="455" mass="51086">MLKLFNYLFTSSDFIPHGHCYLWKPGLVWLHILSDALTAVAYYSIPITLFYFVRQRRDLPFDWVFLLFAGFIIACGTTHLMEIWTLWHPTYWLSGAIKVFTATISVFTALQLVPLVPQALALPSPAQLEFANQQLQTQIAERLRVEQELRKYQDNLEELVTLRSHELIQTNVQLQQEIEEHRRTEISLVQEITERKRLEQQREALLAREQSARQQAEAANRVKDQFLAILSHELRTPLNPILGWVNLLKTRSFDSATTTKALTIIERNAKLQIQLIDDLLDVSRIIHHKLTLEISDVDLAAVIAAAVETMDWAASAKAIQIQIQLDPNVSPISGDFNRLQQVVGNLLSNAIKFTPSGGEVKVCLKQDSCCVQISVSDTGIGISPDFIPYIFEYFRQADSSTTRKFGGLGLGLAIARNLVELHGGTVAVESPGEGNGATFTVKLPLVPASLLVNHQ</sequence>
<dbReference type="SUPFAM" id="SSF55874">
    <property type="entry name" value="ATPase domain of HSP90 chaperone/DNA topoisomerase II/histidine kinase"/>
    <property type="match status" value="1"/>
</dbReference>
<evidence type="ECO:0000259" key="10">
    <source>
        <dbReference type="PROSITE" id="PS50109"/>
    </source>
</evidence>
<evidence type="ECO:0000256" key="9">
    <source>
        <dbReference type="SAM" id="Phobius"/>
    </source>
</evidence>
<dbReference type="Pfam" id="PF25487">
    <property type="entry name" value="ETR1_N"/>
    <property type="match status" value="1"/>
</dbReference>
<dbReference type="AlphaFoldDB" id="A0A8J6XMM6"/>
<evidence type="ECO:0000313" key="12">
    <source>
        <dbReference type="Proteomes" id="UP000629098"/>
    </source>
</evidence>
<keyword evidence="5" id="KW-0418">Kinase</keyword>
<dbReference type="PANTHER" id="PTHR43547">
    <property type="entry name" value="TWO-COMPONENT HISTIDINE KINASE"/>
    <property type="match status" value="1"/>
</dbReference>
<dbReference type="GO" id="GO:0000155">
    <property type="term" value="F:phosphorelay sensor kinase activity"/>
    <property type="evidence" value="ECO:0007669"/>
    <property type="project" value="InterPro"/>
</dbReference>
<dbReference type="SMART" id="SM00388">
    <property type="entry name" value="HisKA"/>
    <property type="match status" value="1"/>
</dbReference>
<reference evidence="11" key="1">
    <citation type="submission" date="2020-09" db="EMBL/GenBank/DDBJ databases">
        <title>Iningainema tapete sp. nov. (Scytonemataceae, Cyanobacteria) from greenhouses in central Florida (USA) produces two types of nodularin with biosynthetic potential for microcystin-LR and anabaenopeptins.</title>
        <authorList>
            <person name="Berthold D.E."/>
            <person name="Lefler F.W."/>
            <person name="Huang I.-S."/>
            <person name="Abdulla H."/>
            <person name="Zimba P.V."/>
            <person name="Laughinghouse H.D. IV."/>
        </authorList>
    </citation>
    <scope>NUCLEOTIDE SEQUENCE</scope>
    <source>
        <strain evidence="11">BLCCT55</strain>
    </source>
</reference>
<accession>A0A8J6XMM6</accession>
<feature type="domain" description="Histidine kinase" evidence="10">
    <location>
        <begin position="229"/>
        <end position="447"/>
    </location>
</feature>
<feature type="coiled-coil region" evidence="8">
    <location>
        <begin position="128"/>
        <end position="215"/>
    </location>
</feature>
<dbReference type="InterPro" id="IPR003594">
    <property type="entry name" value="HATPase_dom"/>
</dbReference>
<dbReference type="CDD" id="cd16922">
    <property type="entry name" value="HATPase_EvgS-ArcB-TorS-like"/>
    <property type="match status" value="1"/>
</dbReference>
<evidence type="ECO:0000256" key="3">
    <source>
        <dbReference type="ARBA" id="ARBA00012438"/>
    </source>
</evidence>
<dbReference type="InterPro" id="IPR036097">
    <property type="entry name" value="HisK_dim/P_sf"/>
</dbReference>
<dbReference type="SUPFAM" id="SSF47384">
    <property type="entry name" value="Homodimeric domain of signal transducing histidine kinase"/>
    <property type="match status" value="1"/>
</dbReference>
<dbReference type="InterPro" id="IPR036890">
    <property type="entry name" value="HATPase_C_sf"/>
</dbReference>
<dbReference type="InterPro" id="IPR005467">
    <property type="entry name" value="His_kinase_dom"/>
</dbReference>
<keyword evidence="9" id="KW-0472">Membrane</keyword>
<keyword evidence="6" id="KW-0902">Two-component regulatory system</keyword>
<dbReference type="Proteomes" id="UP000629098">
    <property type="component" value="Unassembled WGS sequence"/>
</dbReference>
<evidence type="ECO:0000256" key="1">
    <source>
        <dbReference type="ARBA" id="ARBA00000085"/>
    </source>
</evidence>
<dbReference type="EC" id="2.7.13.3" evidence="3"/>
<dbReference type="PRINTS" id="PR00344">
    <property type="entry name" value="BCTRLSENSOR"/>
</dbReference>
<evidence type="ECO:0000256" key="8">
    <source>
        <dbReference type="SAM" id="Coils"/>
    </source>
</evidence>
<keyword evidence="12" id="KW-1185">Reference proteome</keyword>
<dbReference type="InterPro" id="IPR003661">
    <property type="entry name" value="HisK_dim/P_dom"/>
</dbReference>
<feature type="transmembrane region" description="Helical" evidence="9">
    <location>
        <begin position="64"/>
        <end position="85"/>
    </location>
</feature>
<dbReference type="FunFam" id="3.30.565.10:FF:000010">
    <property type="entry name" value="Sensor histidine kinase RcsC"/>
    <property type="match status" value="1"/>
</dbReference>
<feature type="transmembrane region" description="Helical" evidence="9">
    <location>
        <begin position="28"/>
        <end position="52"/>
    </location>
</feature>
<dbReference type="RefSeq" id="WP_190831903.1">
    <property type="nucleotide sequence ID" value="NZ_CAWPPI010000072.1"/>
</dbReference>
<dbReference type="EMBL" id="JACXAE010000072">
    <property type="protein sequence ID" value="MBD2774604.1"/>
    <property type="molecule type" value="Genomic_DNA"/>
</dbReference>
<comment type="similarity">
    <text evidence="2">In the N-terminal section; belongs to the phytochrome family.</text>
</comment>
<dbReference type="Pfam" id="PF02518">
    <property type="entry name" value="HATPase_c"/>
    <property type="match status" value="1"/>
</dbReference>
<evidence type="ECO:0000256" key="6">
    <source>
        <dbReference type="ARBA" id="ARBA00023012"/>
    </source>
</evidence>
<dbReference type="PROSITE" id="PS50109">
    <property type="entry name" value="HIS_KIN"/>
    <property type="match status" value="1"/>
</dbReference>
<dbReference type="SMART" id="SM00387">
    <property type="entry name" value="HATPase_c"/>
    <property type="match status" value="1"/>
</dbReference>
<organism evidence="11 12">
    <name type="scientific">Iningainema tapete BLCC-T55</name>
    <dbReference type="NCBI Taxonomy" id="2748662"/>
    <lineage>
        <taxon>Bacteria</taxon>
        <taxon>Bacillati</taxon>
        <taxon>Cyanobacteriota</taxon>
        <taxon>Cyanophyceae</taxon>
        <taxon>Nostocales</taxon>
        <taxon>Scytonemataceae</taxon>
        <taxon>Iningainema tapete</taxon>
    </lineage>
</organism>
<evidence type="ECO:0000256" key="2">
    <source>
        <dbReference type="ARBA" id="ARBA00006402"/>
    </source>
</evidence>
<gene>
    <name evidence="11" type="ORF">ICL16_21685</name>
</gene>
<comment type="catalytic activity">
    <reaction evidence="1">
        <text>ATP + protein L-histidine = ADP + protein N-phospho-L-histidine.</text>
        <dbReference type="EC" id="2.7.13.3"/>
    </reaction>
</comment>
<dbReference type="Pfam" id="PF00512">
    <property type="entry name" value="HisKA"/>
    <property type="match status" value="1"/>
</dbReference>
<dbReference type="Gene3D" id="1.10.287.130">
    <property type="match status" value="1"/>
</dbReference>
<keyword evidence="9" id="KW-1133">Transmembrane helix</keyword>
<dbReference type="Gene3D" id="3.30.565.10">
    <property type="entry name" value="Histidine kinase-like ATPase, C-terminal domain"/>
    <property type="match status" value="1"/>
</dbReference>
<evidence type="ECO:0000256" key="4">
    <source>
        <dbReference type="ARBA" id="ARBA00022553"/>
    </source>
</evidence>
<keyword evidence="8" id="KW-0175">Coiled coil</keyword>
<name>A0A8J6XMM6_9CYAN</name>
<dbReference type="CDD" id="cd00082">
    <property type="entry name" value="HisKA"/>
    <property type="match status" value="1"/>
</dbReference>
<proteinExistence type="inferred from homology"/>
<dbReference type="InterPro" id="IPR004358">
    <property type="entry name" value="Sig_transdc_His_kin-like_C"/>
</dbReference>
<comment type="caution">
    <text evidence="11">The sequence shown here is derived from an EMBL/GenBank/DDBJ whole genome shotgun (WGS) entry which is preliminary data.</text>
</comment>
<dbReference type="PANTHER" id="PTHR43547:SF2">
    <property type="entry name" value="HYBRID SIGNAL TRANSDUCTION HISTIDINE KINASE C"/>
    <property type="match status" value="1"/>
</dbReference>
<keyword evidence="4" id="KW-0597">Phosphoprotein</keyword>
<evidence type="ECO:0000256" key="5">
    <source>
        <dbReference type="ARBA" id="ARBA00022777"/>
    </source>
</evidence>
<evidence type="ECO:0000313" key="11">
    <source>
        <dbReference type="EMBL" id="MBD2774604.1"/>
    </source>
</evidence>
<protein>
    <recommendedName>
        <fullName evidence="7">Circadian input-output histidine kinase CikA</fullName>
        <ecNumber evidence="3">2.7.13.3</ecNumber>
    </recommendedName>
</protein>